<organism evidence="1 2">
    <name type="scientific">Dreissena polymorpha</name>
    <name type="common">Zebra mussel</name>
    <name type="synonym">Mytilus polymorpha</name>
    <dbReference type="NCBI Taxonomy" id="45954"/>
    <lineage>
        <taxon>Eukaryota</taxon>
        <taxon>Metazoa</taxon>
        <taxon>Spiralia</taxon>
        <taxon>Lophotrochozoa</taxon>
        <taxon>Mollusca</taxon>
        <taxon>Bivalvia</taxon>
        <taxon>Autobranchia</taxon>
        <taxon>Heteroconchia</taxon>
        <taxon>Euheterodonta</taxon>
        <taxon>Imparidentia</taxon>
        <taxon>Neoheterodontei</taxon>
        <taxon>Myida</taxon>
        <taxon>Dreissenoidea</taxon>
        <taxon>Dreissenidae</taxon>
        <taxon>Dreissena</taxon>
    </lineage>
</organism>
<sequence length="60" mass="7010">MDKNINGRLPFVYYVKMILGSFATLSMLLHFLRSVSASSDDLSRDRQQFCIPRFRIDIIL</sequence>
<keyword evidence="2" id="KW-1185">Reference proteome</keyword>
<dbReference type="EMBL" id="JAIWYP010000008">
    <property type="protein sequence ID" value="KAH3781520.1"/>
    <property type="molecule type" value="Genomic_DNA"/>
</dbReference>
<reference evidence="1" key="1">
    <citation type="journal article" date="2019" name="bioRxiv">
        <title>The Genome of the Zebra Mussel, Dreissena polymorpha: A Resource for Invasive Species Research.</title>
        <authorList>
            <person name="McCartney M.A."/>
            <person name="Auch B."/>
            <person name="Kono T."/>
            <person name="Mallez S."/>
            <person name="Zhang Y."/>
            <person name="Obille A."/>
            <person name="Becker A."/>
            <person name="Abrahante J.E."/>
            <person name="Garbe J."/>
            <person name="Badalamenti J.P."/>
            <person name="Herman A."/>
            <person name="Mangelson H."/>
            <person name="Liachko I."/>
            <person name="Sullivan S."/>
            <person name="Sone E.D."/>
            <person name="Koren S."/>
            <person name="Silverstein K.A.T."/>
            <person name="Beckman K.B."/>
            <person name="Gohl D.M."/>
        </authorList>
    </citation>
    <scope>NUCLEOTIDE SEQUENCE</scope>
    <source>
        <strain evidence="1">Duluth1</strain>
        <tissue evidence="1">Whole animal</tissue>
    </source>
</reference>
<accession>A0A9D4IP42</accession>
<name>A0A9D4IP42_DREPO</name>
<dbReference type="AlphaFoldDB" id="A0A9D4IP42"/>
<comment type="caution">
    <text evidence="1">The sequence shown here is derived from an EMBL/GenBank/DDBJ whole genome shotgun (WGS) entry which is preliminary data.</text>
</comment>
<protein>
    <submittedName>
        <fullName evidence="1">Uncharacterized protein</fullName>
    </submittedName>
</protein>
<reference evidence="1" key="2">
    <citation type="submission" date="2020-11" db="EMBL/GenBank/DDBJ databases">
        <authorList>
            <person name="McCartney M.A."/>
            <person name="Auch B."/>
            <person name="Kono T."/>
            <person name="Mallez S."/>
            <person name="Becker A."/>
            <person name="Gohl D.M."/>
            <person name="Silverstein K.A.T."/>
            <person name="Koren S."/>
            <person name="Bechman K.B."/>
            <person name="Herman A."/>
            <person name="Abrahante J.E."/>
            <person name="Garbe J."/>
        </authorList>
    </citation>
    <scope>NUCLEOTIDE SEQUENCE</scope>
    <source>
        <strain evidence="1">Duluth1</strain>
        <tissue evidence="1">Whole animal</tissue>
    </source>
</reference>
<dbReference type="Proteomes" id="UP000828390">
    <property type="component" value="Unassembled WGS sequence"/>
</dbReference>
<evidence type="ECO:0000313" key="1">
    <source>
        <dbReference type="EMBL" id="KAH3781520.1"/>
    </source>
</evidence>
<gene>
    <name evidence="1" type="ORF">DPMN_159350</name>
</gene>
<proteinExistence type="predicted"/>
<evidence type="ECO:0000313" key="2">
    <source>
        <dbReference type="Proteomes" id="UP000828390"/>
    </source>
</evidence>